<accession>A0AAV7YS55</accession>
<gene>
    <name evidence="2" type="ORF">M0812_20469</name>
</gene>
<reference evidence="2" key="1">
    <citation type="submission" date="2022-08" db="EMBL/GenBank/DDBJ databases">
        <title>Novel sulphate-reducing endosymbionts in the free-living metamonad Anaeramoeba.</title>
        <authorList>
            <person name="Jerlstrom-Hultqvist J."/>
            <person name="Cepicka I."/>
            <person name="Gallot-Lavallee L."/>
            <person name="Salas-Leiva D."/>
            <person name="Curtis B.A."/>
            <person name="Zahonova K."/>
            <person name="Pipaliya S."/>
            <person name="Dacks J."/>
            <person name="Roger A.J."/>
        </authorList>
    </citation>
    <scope>NUCLEOTIDE SEQUENCE</scope>
    <source>
        <strain evidence="2">Busselton2</strain>
    </source>
</reference>
<feature type="region of interest" description="Disordered" evidence="1">
    <location>
        <begin position="56"/>
        <end position="94"/>
    </location>
</feature>
<feature type="compositionally biased region" description="Basic and acidic residues" evidence="1">
    <location>
        <begin position="1"/>
        <end position="11"/>
    </location>
</feature>
<evidence type="ECO:0000256" key="1">
    <source>
        <dbReference type="SAM" id="MobiDB-lite"/>
    </source>
</evidence>
<organism evidence="2 3">
    <name type="scientific">Anaeramoeba flamelloides</name>
    <dbReference type="NCBI Taxonomy" id="1746091"/>
    <lineage>
        <taxon>Eukaryota</taxon>
        <taxon>Metamonada</taxon>
        <taxon>Anaeramoebidae</taxon>
        <taxon>Anaeramoeba</taxon>
    </lineage>
</organism>
<name>A0AAV7YS55_9EUKA</name>
<proteinExistence type="predicted"/>
<dbReference type="Proteomes" id="UP001146793">
    <property type="component" value="Unassembled WGS sequence"/>
</dbReference>
<evidence type="ECO:0000313" key="3">
    <source>
        <dbReference type="Proteomes" id="UP001146793"/>
    </source>
</evidence>
<feature type="region of interest" description="Disordered" evidence="1">
    <location>
        <begin position="1"/>
        <end position="28"/>
    </location>
</feature>
<evidence type="ECO:0000313" key="2">
    <source>
        <dbReference type="EMBL" id="KAJ3431557.1"/>
    </source>
</evidence>
<dbReference type="AlphaFoldDB" id="A0AAV7YS55"/>
<sequence>MQFVQKDDDNNKKKKRKKNKNETNGIDKSLLKQYNSFSIFCEQALERKKKFSLNLKNGAEEESYQGGTNIKTKPNEQAKKTTTRAQISKKQKMK</sequence>
<dbReference type="EMBL" id="JANTQA010000047">
    <property type="protein sequence ID" value="KAJ3431557.1"/>
    <property type="molecule type" value="Genomic_DNA"/>
</dbReference>
<protein>
    <submittedName>
        <fullName evidence="2">Uncharacterized protein</fullName>
    </submittedName>
</protein>
<comment type="caution">
    <text evidence="2">The sequence shown here is derived from an EMBL/GenBank/DDBJ whole genome shotgun (WGS) entry which is preliminary data.</text>
</comment>